<keyword evidence="17" id="KW-1185">Reference proteome</keyword>
<dbReference type="UniPathway" id="UPA00213"/>
<evidence type="ECO:0000256" key="7">
    <source>
        <dbReference type="ARBA" id="ARBA00022946"/>
    </source>
</evidence>
<evidence type="ECO:0000256" key="10">
    <source>
        <dbReference type="ARBA" id="ARBA00023133"/>
    </source>
</evidence>
<dbReference type="PhylomeDB" id="S7ZJZ4"/>
<dbReference type="Gene3D" id="1.10.357.140">
    <property type="entry name" value="UbiA prenyltransferase"/>
    <property type="match status" value="1"/>
</dbReference>
<dbReference type="EMBL" id="KB644412">
    <property type="protein sequence ID" value="EPS30629.1"/>
    <property type="molecule type" value="Genomic_DNA"/>
</dbReference>
<protein>
    <recommendedName>
        <fullName evidence="4 13">Protoheme IX farnesyltransferase, mitochondrial</fullName>
        <ecNumber evidence="13">2.5.1.-</ecNumber>
    </recommendedName>
    <alternativeName>
        <fullName evidence="12 13">Heme O synthase</fullName>
    </alternativeName>
</protein>
<feature type="transmembrane region" description="Helical" evidence="15">
    <location>
        <begin position="464"/>
        <end position="482"/>
    </location>
</feature>
<evidence type="ECO:0000256" key="13">
    <source>
        <dbReference type="PIRNR" id="PIRNR001773"/>
    </source>
</evidence>
<evidence type="ECO:0000256" key="15">
    <source>
        <dbReference type="SAM" id="Phobius"/>
    </source>
</evidence>
<evidence type="ECO:0000256" key="14">
    <source>
        <dbReference type="SAM" id="MobiDB-lite"/>
    </source>
</evidence>
<sequence length="538" mass="58733">MLPLRSAKWRLGPSSQEVLMCSRCLLQSRSQLPAATRSFWSSSQRRMGVAANQGNSVFNKTYFSANRLYDATGLRGGFISSFISTASDPSSSPKSPTRPSHAPNETVGSSETTSANATAADESHTELPHRRRKRLKALAEQENGAAEPVIPLDASAQLSKLSSSLPQTSIRRKLAAFLALTKPRLSFLIVLTTTSAYGMYPISSLLALDPSIAPLPTLSTSTLTFIYLTAGTFLSCCSANTINMMFEPKYDALMSRTRNRPLVRGLVSTRGALLFAIGTAVAGLGLLYIGTNPTVTALSAANIFLYGFVYTPLKRISVINTWIGAIVGGIPPLMGWVAAAGQTATTGHDTWRDMLLSEDSIGGWLLAGILFAWQFPHFNALSHLIRDEYKAAGYRMLCWVNPAMNARVALRYSVLMFPISIGLWWVGIVGQGFLVGSTIANGWLVREAYRFWQHQGAQGSARGLFWASIWQLPILLVGGLVTKKGLWDGLWRKIFGYPEEDEDDYLYYVDGEGEEEAEVSQRETVGTSTKQSPLLTTT</sequence>
<feature type="compositionally biased region" description="Low complexity" evidence="14">
    <location>
        <begin position="85"/>
        <end position="100"/>
    </location>
</feature>
<dbReference type="InterPro" id="IPR030470">
    <property type="entry name" value="UbiA_prenylTrfase_CS"/>
</dbReference>
<dbReference type="GO" id="GO:0016114">
    <property type="term" value="P:terpenoid biosynthetic process"/>
    <property type="evidence" value="ECO:0007669"/>
    <property type="project" value="UniProtKB-UniPathway"/>
</dbReference>
<dbReference type="Pfam" id="PF01040">
    <property type="entry name" value="UbiA"/>
    <property type="match status" value="1"/>
</dbReference>
<dbReference type="GO" id="GO:0008495">
    <property type="term" value="F:protoheme IX farnesyltransferase activity"/>
    <property type="evidence" value="ECO:0007669"/>
    <property type="project" value="InterPro"/>
</dbReference>
<comment type="cofactor">
    <cofactor evidence="1">
        <name>Mg(2+)</name>
        <dbReference type="ChEBI" id="CHEBI:18420"/>
    </cofactor>
</comment>
<dbReference type="InterPro" id="IPR016315">
    <property type="entry name" value="Protohaem_IX_farnesylTrfase_mt"/>
</dbReference>
<dbReference type="STRING" id="933388.S7ZJZ4"/>
<evidence type="ECO:0000256" key="1">
    <source>
        <dbReference type="ARBA" id="ARBA00001946"/>
    </source>
</evidence>
<evidence type="ECO:0000313" key="17">
    <source>
        <dbReference type="Proteomes" id="UP000019376"/>
    </source>
</evidence>
<dbReference type="Proteomes" id="UP000019376">
    <property type="component" value="Unassembled WGS sequence"/>
</dbReference>
<comment type="subcellular location">
    <subcellularLocation>
        <location evidence="3">Mitochondrion membrane</location>
        <topology evidence="3">Multi-pass membrane protein</topology>
    </subcellularLocation>
</comment>
<name>S7ZJZ4_PENO1</name>
<dbReference type="EC" id="2.5.1.-" evidence="13"/>
<reference evidence="16 17" key="1">
    <citation type="journal article" date="2013" name="PLoS ONE">
        <title>Genomic and secretomic analyses reveal unique features of the lignocellulolytic enzyme system of Penicillium decumbens.</title>
        <authorList>
            <person name="Liu G."/>
            <person name="Zhang L."/>
            <person name="Wei X."/>
            <person name="Zou G."/>
            <person name="Qin Y."/>
            <person name="Ma L."/>
            <person name="Li J."/>
            <person name="Zheng H."/>
            <person name="Wang S."/>
            <person name="Wang C."/>
            <person name="Xun L."/>
            <person name="Zhao G.-P."/>
            <person name="Zhou Z."/>
            <person name="Qu Y."/>
        </authorList>
    </citation>
    <scope>NUCLEOTIDE SEQUENCE [LARGE SCALE GENOMIC DNA]</scope>
    <source>
        <strain evidence="17">114-2 / CGMCC 5302</strain>
    </source>
</reference>
<evidence type="ECO:0000256" key="8">
    <source>
        <dbReference type="ARBA" id="ARBA00022989"/>
    </source>
</evidence>
<keyword evidence="10 13" id="KW-0350">Heme biosynthesis</keyword>
<feature type="transmembrane region" description="Helical" evidence="15">
    <location>
        <begin position="361"/>
        <end position="381"/>
    </location>
</feature>
<keyword evidence="8 15" id="KW-1133">Transmembrane helix</keyword>
<evidence type="ECO:0000256" key="6">
    <source>
        <dbReference type="ARBA" id="ARBA00022692"/>
    </source>
</evidence>
<dbReference type="HAMAP" id="MF_00154">
    <property type="entry name" value="CyoE_CtaB"/>
    <property type="match status" value="1"/>
</dbReference>
<feature type="compositionally biased region" description="Polar residues" evidence="14">
    <location>
        <begin position="522"/>
        <end position="538"/>
    </location>
</feature>
<dbReference type="PANTHER" id="PTHR43448">
    <property type="entry name" value="PROTOHEME IX FARNESYLTRANSFERASE, MITOCHONDRIAL"/>
    <property type="match status" value="1"/>
</dbReference>
<gene>
    <name evidence="16" type="ORF">PDE_05581</name>
</gene>
<feature type="transmembrane region" description="Helical" evidence="15">
    <location>
        <begin position="223"/>
        <end position="246"/>
    </location>
</feature>
<comment type="function">
    <text evidence="2 13">Converts protoheme IX and farnesyl diphosphate to heme O.</text>
</comment>
<dbReference type="PIRSF" id="PIRSF001773">
    <property type="entry name" value="COX10"/>
    <property type="match status" value="1"/>
</dbReference>
<dbReference type="eggNOG" id="KOG1380">
    <property type="taxonomic scope" value="Eukaryota"/>
</dbReference>
<evidence type="ECO:0000256" key="12">
    <source>
        <dbReference type="ARBA" id="ARBA00030253"/>
    </source>
</evidence>
<keyword evidence="9 13" id="KW-0496">Mitochondrion</keyword>
<dbReference type="CDD" id="cd13957">
    <property type="entry name" value="PT_UbiA_Cox10"/>
    <property type="match status" value="1"/>
</dbReference>
<evidence type="ECO:0000256" key="3">
    <source>
        <dbReference type="ARBA" id="ARBA00004225"/>
    </source>
</evidence>
<keyword evidence="5 13" id="KW-0808">Transferase</keyword>
<organism evidence="16 17">
    <name type="scientific">Penicillium oxalicum (strain 114-2 / CGMCC 5302)</name>
    <name type="common">Penicillium decumbens</name>
    <dbReference type="NCBI Taxonomy" id="933388"/>
    <lineage>
        <taxon>Eukaryota</taxon>
        <taxon>Fungi</taxon>
        <taxon>Dikarya</taxon>
        <taxon>Ascomycota</taxon>
        <taxon>Pezizomycotina</taxon>
        <taxon>Eurotiomycetes</taxon>
        <taxon>Eurotiomycetidae</taxon>
        <taxon>Eurotiales</taxon>
        <taxon>Aspergillaceae</taxon>
        <taxon>Penicillium</taxon>
    </lineage>
</organism>
<feature type="region of interest" description="Disordered" evidence="14">
    <location>
        <begin position="516"/>
        <end position="538"/>
    </location>
</feature>
<evidence type="ECO:0000256" key="5">
    <source>
        <dbReference type="ARBA" id="ARBA00022679"/>
    </source>
</evidence>
<dbReference type="PROSITE" id="PS00943">
    <property type="entry name" value="UBIA"/>
    <property type="match status" value="1"/>
</dbReference>
<dbReference type="GO" id="GO:0031966">
    <property type="term" value="C:mitochondrial membrane"/>
    <property type="evidence" value="ECO:0007669"/>
    <property type="project" value="UniProtKB-SubCell"/>
</dbReference>
<dbReference type="GO" id="GO:0006784">
    <property type="term" value="P:heme A biosynthetic process"/>
    <property type="evidence" value="ECO:0007669"/>
    <property type="project" value="TreeGrafter"/>
</dbReference>
<dbReference type="PANTHER" id="PTHR43448:SF2">
    <property type="entry name" value="PROTOHEME IX FARNESYLTRANSFERASE, MITOCHONDRIAL"/>
    <property type="match status" value="1"/>
</dbReference>
<feature type="transmembrane region" description="Helical" evidence="15">
    <location>
        <begin position="185"/>
        <end position="203"/>
    </location>
</feature>
<dbReference type="HOGENOM" id="CLU_029631_2_0_1"/>
<evidence type="ECO:0000256" key="4">
    <source>
        <dbReference type="ARBA" id="ARBA00016335"/>
    </source>
</evidence>
<dbReference type="InterPro" id="IPR000537">
    <property type="entry name" value="UbiA_prenyltransferase"/>
</dbReference>
<keyword evidence="7" id="KW-0809">Transit peptide</keyword>
<proteinExistence type="inferred from homology"/>
<comment type="similarity">
    <text evidence="13">Belongs to the ubiA prenyltransferase family.</text>
</comment>
<evidence type="ECO:0000313" key="16">
    <source>
        <dbReference type="EMBL" id="EPS30629.1"/>
    </source>
</evidence>
<accession>S7ZJZ4</accession>
<dbReference type="AlphaFoldDB" id="S7ZJZ4"/>
<keyword evidence="11 13" id="KW-0472">Membrane</keyword>
<dbReference type="FunFam" id="1.10.357.140:FF:000004">
    <property type="entry name" value="Protoheme IX farnesyltransferase, mitochondrial"/>
    <property type="match status" value="1"/>
</dbReference>
<evidence type="ECO:0000256" key="9">
    <source>
        <dbReference type="ARBA" id="ARBA00023128"/>
    </source>
</evidence>
<feature type="region of interest" description="Disordered" evidence="14">
    <location>
        <begin position="85"/>
        <end position="132"/>
    </location>
</feature>
<dbReference type="NCBIfam" id="TIGR01473">
    <property type="entry name" value="cyoE_ctaB"/>
    <property type="match status" value="1"/>
</dbReference>
<feature type="transmembrane region" description="Helical" evidence="15">
    <location>
        <begin position="295"/>
        <end position="313"/>
    </location>
</feature>
<evidence type="ECO:0000256" key="2">
    <source>
        <dbReference type="ARBA" id="ARBA00004013"/>
    </source>
</evidence>
<keyword evidence="6 15" id="KW-0812">Transmembrane</keyword>
<feature type="transmembrane region" description="Helical" evidence="15">
    <location>
        <begin position="267"/>
        <end position="289"/>
    </location>
</feature>
<dbReference type="OrthoDB" id="5211at2759"/>
<feature type="transmembrane region" description="Helical" evidence="15">
    <location>
        <begin position="320"/>
        <end position="341"/>
    </location>
</feature>
<evidence type="ECO:0000256" key="11">
    <source>
        <dbReference type="ARBA" id="ARBA00023136"/>
    </source>
</evidence>
<dbReference type="InterPro" id="IPR044878">
    <property type="entry name" value="UbiA_sf"/>
</dbReference>
<feature type="compositionally biased region" description="Low complexity" evidence="14">
    <location>
        <begin position="109"/>
        <end position="120"/>
    </location>
</feature>
<dbReference type="InterPro" id="IPR006369">
    <property type="entry name" value="Protohaem_IX_farnesylTrfase"/>
</dbReference>
<feature type="transmembrane region" description="Helical" evidence="15">
    <location>
        <begin position="414"/>
        <end position="444"/>
    </location>
</feature>